<dbReference type="Proteomes" id="UP000002316">
    <property type="component" value="Chromosome 11"/>
</dbReference>
<comment type="subcellular location">
    <subcellularLocation>
        <location evidence="1">Membrane</location>
        <topology evidence="1">Multi-pass membrane protein</topology>
    </subcellularLocation>
</comment>
<keyword evidence="3 6" id="KW-1133">Transmembrane helix</keyword>
<feature type="transmembrane region" description="Helical" evidence="6">
    <location>
        <begin position="233"/>
        <end position="258"/>
    </location>
</feature>
<dbReference type="PANTHER" id="PTHR11040:SF44">
    <property type="entry name" value="PROTEIN ZNTC-RELATED"/>
    <property type="match status" value="1"/>
</dbReference>
<dbReference type="InterPro" id="IPR003689">
    <property type="entry name" value="ZIP"/>
</dbReference>
<dbReference type="GeneID" id="23866142"/>
<evidence type="ECO:0000256" key="2">
    <source>
        <dbReference type="ARBA" id="ARBA00022692"/>
    </source>
</evidence>
<evidence type="ECO:0000256" key="3">
    <source>
        <dbReference type="ARBA" id="ARBA00022989"/>
    </source>
</evidence>
<dbReference type="OrthoDB" id="1100342at2759"/>
<feature type="region of interest" description="Disordered" evidence="5">
    <location>
        <begin position="37"/>
        <end position="67"/>
    </location>
</feature>
<evidence type="ECO:0000256" key="6">
    <source>
        <dbReference type="SAM" id="Phobius"/>
    </source>
</evidence>
<evidence type="ECO:0000256" key="5">
    <source>
        <dbReference type="SAM" id="MobiDB-lite"/>
    </source>
</evidence>
<proteinExistence type="predicted"/>
<feature type="transmembrane region" description="Helical" evidence="6">
    <location>
        <begin position="327"/>
        <end position="350"/>
    </location>
</feature>
<feature type="transmembrane region" description="Helical" evidence="6">
    <location>
        <begin position="116"/>
        <end position="138"/>
    </location>
</feature>
<dbReference type="GO" id="GO:0005886">
    <property type="term" value="C:plasma membrane"/>
    <property type="evidence" value="ECO:0007669"/>
    <property type="project" value="TreeGrafter"/>
</dbReference>
<feature type="transmembrane region" description="Helical" evidence="6">
    <location>
        <begin position="158"/>
        <end position="180"/>
    </location>
</feature>
<gene>
    <name evidence="7" type="ORF">TbgDal_XI10080</name>
</gene>
<reference evidence="8" key="1">
    <citation type="journal article" date="2010" name="PLoS Negl. Trop. Dis.">
        <title>The genome sequence of Trypanosoma brucei gambiense, causative agent of chronic human african trypanosomiasis.</title>
        <authorList>
            <person name="Jackson A.P."/>
            <person name="Sanders M."/>
            <person name="Berry A."/>
            <person name="McQuillan J."/>
            <person name="Aslett M.A."/>
            <person name="Quail M.A."/>
            <person name="Chukualim B."/>
            <person name="Capewell P."/>
            <person name="MacLeod A."/>
            <person name="Melville S.E."/>
            <person name="Gibson W."/>
            <person name="Barry J.D."/>
            <person name="Berriman M."/>
            <person name="Hertz-Fowler C."/>
        </authorList>
    </citation>
    <scope>NUCLEOTIDE SEQUENCE [LARGE SCALE GENOMIC DNA]</scope>
    <source>
        <strain evidence="8">MHOM/CI/86/DAL972</strain>
    </source>
</reference>
<feature type="compositionally biased region" description="Basic and acidic residues" evidence="5">
    <location>
        <begin position="53"/>
        <end position="67"/>
    </location>
</feature>
<feature type="transmembrane region" description="Helical" evidence="6">
    <location>
        <begin position="81"/>
        <end position="104"/>
    </location>
</feature>
<evidence type="ECO:0000256" key="1">
    <source>
        <dbReference type="ARBA" id="ARBA00004141"/>
    </source>
</evidence>
<feature type="transmembrane region" description="Helical" evidence="6">
    <location>
        <begin position="371"/>
        <end position="391"/>
    </location>
</feature>
<dbReference type="GO" id="GO:0005385">
    <property type="term" value="F:zinc ion transmembrane transporter activity"/>
    <property type="evidence" value="ECO:0007669"/>
    <property type="project" value="TreeGrafter"/>
</dbReference>
<protein>
    <submittedName>
        <fullName evidence="7">Cation transporter, putative</fullName>
    </submittedName>
</protein>
<sequence>MANVNNETTECGALLSNITSLQTTLTSMGCQVPALHHHTHDMTRPPSHHHHHDDHTHGVVDDGIDGDTHGGCESGHGTYSIGLHVVAIFVVLIASFLGTLIPIIGKYVPALRLPPFALVLGKCIAAGVLLSVSTIHMINESILQLQEDCVPESFRESYEAYAFLFAVAGALLMQMVDVIVDKYVTNKSDSSTNKPEGQPDAEEAQAAPAALDAYDGHHCHYAVGMPQSRTKRLVAAMFMEFAVTVHSVFVGLAVGIARDAETKTLLVALVFHQMLEGLALGARLVDAELSLKLEMLFALLFSVSAPLGTAIAVGTIAIWNVSMVGTAFVITQAVTSAVCGGMLLYLAFCLMLSDFPSDMQKHAGKDKVRRFFRCFGMFAALWFGAALMAFIGKWI</sequence>
<evidence type="ECO:0000256" key="4">
    <source>
        <dbReference type="ARBA" id="ARBA00023136"/>
    </source>
</evidence>
<dbReference type="KEGG" id="tbg:TbgDal_XI10080"/>
<dbReference type="AlphaFoldDB" id="D0A888"/>
<dbReference type="RefSeq" id="XP_011780153.1">
    <property type="nucleotide sequence ID" value="XM_011781851.1"/>
</dbReference>
<feature type="transmembrane region" description="Helical" evidence="6">
    <location>
        <begin position="297"/>
        <end position="321"/>
    </location>
</feature>
<dbReference type="Pfam" id="PF02535">
    <property type="entry name" value="Zip"/>
    <property type="match status" value="1"/>
</dbReference>
<accession>D0A888</accession>
<keyword evidence="4 6" id="KW-0472">Membrane</keyword>
<feature type="transmembrane region" description="Helical" evidence="6">
    <location>
        <begin position="264"/>
        <end position="285"/>
    </location>
</feature>
<evidence type="ECO:0000313" key="8">
    <source>
        <dbReference type="Proteomes" id="UP000002316"/>
    </source>
</evidence>
<dbReference type="EMBL" id="FN554974">
    <property type="protein sequence ID" value="CBH17889.1"/>
    <property type="molecule type" value="Genomic_DNA"/>
</dbReference>
<keyword evidence="2 6" id="KW-0812">Transmembrane</keyword>
<evidence type="ECO:0000313" key="7">
    <source>
        <dbReference type="EMBL" id="CBH17889.1"/>
    </source>
</evidence>
<name>D0A888_TRYB9</name>
<organism evidence="7 8">
    <name type="scientific">Trypanosoma brucei gambiense (strain MHOM/CI/86/DAL972)</name>
    <dbReference type="NCBI Taxonomy" id="679716"/>
    <lineage>
        <taxon>Eukaryota</taxon>
        <taxon>Discoba</taxon>
        <taxon>Euglenozoa</taxon>
        <taxon>Kinetoplastea</taxon>
        <taxon>Metakinetoplastina</taxon>
        <taxon>Trypanosomatida</taxon>
        <taxon>Trypanosomatidae</taxon>
        <taxon>Trypanosoma</taxon>
    </lineage>
</organism>
<dbReference type="PANTHER" id="PTHR11040">
    <property type="entry name" value="ZINC/IRON TRANSPORTER"/>
    <property type="match status" value="1"/>
</dbReference>